<feature type="transmembrane region" description="Helical" evidence="1">
    <location>
        <begin position="109"/>
        <end position="130"/>
    </location>
</feature>
<sequence>MKKFGYYIIYVVVLVLLLYFGSQIYQHLRVLAGRTYQPFPEVAFLSFFPIFIGLFLALPNLLSKAKEQGSWTINWIKLITIGTVSLFLALAPILIFFSPIGQHAPRFVLWVYQFNQAVTISGVVFGYLLLSAPQKSTEDKNSQRV</sequence>
<gene>
    <name evidence="2" type="ORF">SBF1_8170003</name>
</gene>
<proteinExistence type="predicted"/>
<feature type="transmembrane region" description="Helical" evidence="1">
    <location>
        <begin position="75"/>
        <end position="97"/>
    </location>
</feature>
<dbReference type="OrthoDB" id="1798014at2"/>
<dbReference type="Proteomes" id="UP000238916">
    <property type="component" value="Unassembled WGS sequence"/>
</dbReference>
<dbReference type="AlphaFoldDB" id="A0A2U3LU41"/>
<evidence type="ECO:0000313" key="2">
    <source>
        <dbReference type="EMBL" id="SPF55369.1"/>
    </source>
</evidence>
<dbReference type="EMBL" id="OMOF01000798">
    <property type="protein sequence ID" value="SPF55369.1"/>
    <property type="molecule type" value="Genomic_DNA"/>
</dbReference>
<reference evidence="3" key="1">
    <citation type="submission" date="2018-02" db="EMBL/GenBank/DDBJ databases">
        <authorList>
            <person name="Hausmann B."/>
        </authorList>
    </citation>
    <scope>NUCLEOTIDE SEQUENCE [LARGE SCALE GENOMIC DNA]</scope>
    <source>
        <strain evidence="3">Peat soil MAG SbF1</strain>
    </source>
</reference>
<keyword evidence="1" id="KW-0812">Transmembrane</keyword>
<feature type="transmembrane region" description="Helical" evidence="1">
    <location>
        <begin position="7"/>
        <end position="25"/>
    </location>
</feature>
<organism evidence="2 3">
    <name type="scientific">Candidatus Desulfosporosinus infrequens</name>
    <dbReference type="NCBI Taxonomy" id="2043169"/>
    <lineage>
        <taxon>Bacteria</taxon>
        <taxon>Bacillati</taxon>
        <taxon>Bacillota</taxon>
        <taxon>Clostridia</taxon>
        <taxon>Eubacteriales</taxon>
        <taxon>Desulfitobacteriaceae</taxon>
        <taxon>Desulfosporosinus</taxon>
    </lineage>
</organism>
<evidence type="ECO:0000313" key="3">
    <source>
        <dbReference type="Proteomes" id="UP000238916"/>
    </source>
</evidence>
<feature type="transmembrane region" description="Helical" evidence="1">
    <location>
        <begin position="45"/>
        <end position="63"/>
    </location>
</feature>
<keyword evidence="1" id="KW-0472">Membrane</keyword>
<name>A0A2U3LU41_9FIRM</name>
<protein>
    <submittedName>
        <fullName evidence="2">Uncharacterized protein</fullName>
    </submittedName>
</protein>
<keyword evidence="1" id="KW-1133">Transmembrane helix</keyword>
<evidence type="ECO:0000256" key="1">
    <source>
        <dbReference type="SAM" id="Phobius"/>
    </source>
</evidence>
<accession>A0A2U3LU41</accession>